<dbReference type="Proteomes" id="UP000825123">
    <property type="component" value="Chromosome"/>
</dbReference>
<keyword evidence="2" id="KW-1185">Reference proteome</keyword>
<sequence length="60" mass="6919">MSERLQELLLRFLSGENEFEGDCETIRKFLLLVEALGRKGKIEKINDNLCSLIVEYSRAS</sequence>
<proteinExistence type="predicted"/>
<accession>A0A8D5U7F2</accession>
<gene>
    <name evidence="1" type="ORF">KN1_17420</name>
</gene>
<evidence type="ECO:0000313" key="2">
    <source>
        <dbReference type="Proteomes" id="UP000825123"/>
    </source>
</evidence>
<dbReference type="EMBL" id="AP024597">
    <property type="protein sequence ID" value="BCU70445.1"/>
    <property type="molecule type" value="Genomic_DNA"/>
</dbReference>
<dbReference type="AlphaFoldDB" id="A0A8D5U7F2"/>
<protein>
    <submittedName>
        <fullName evidence="1">Uncharacterized protein</fullName>
    </submittedName>
</protein>
<evidence type="ECO:0000313" key="1">
    <source>
        <dbReference type="EMBL" id="BCU70445.1"/>
    </source>
</evidence>
<name>A0A8D5U7F2_9CREN</name>
<organism evidence="1 2">
    <name type="scientific">Stygiolobus caldivivus</name>
    <dbReference type="NCBI Taxonomy" id="2824673"/>
    <lineage>
        <taxon>Archaea</taxon>
        <taxon>Thermoproteota</taxon>
        <taxon>Thermoprotei</taxon>
        <taxon>Sulfolobales</taxon>
        <taxon>Sulfolobaceae</taxon>
        <taxon>Stygiolobus</taxon>
    </lineage>
</organism>
<dbReference type="KEGG" id="csty:KN1_17420"/>
<reference evidence="1 2" key="1">
    <citation type="submission" date="2021-04" db="EMBL/GenBank/DDBJ databases">
        <title>Complete genome sequence of Stygiolobus sp. KN-1.</title>
        <authorList>
            <person name="Nakamura K."/>
            <person name="Sakai H."/>
            <person name="Kurosawa N."/>
        </authorList>
    </citation>
    <scope>NUCLEOTIDE SEQUENCE [LARGE SCALE GENOMIC DNA]</scope>
    <source>
        <strain evidence="1 2">KN-1</strain>
    </source>
</reference>